<feature type="repeat" description="TPR" evidence="3">
    <location>
        <begin position="69"/>
        <end position="102"/>
    </location>
</feature>
<evidence type="ECO:0000256" key="2">
    <source>
        <dbReference type="ARBA" id="ARBA00022803"/>
    </source>
</evidence>
<name>A0A7W7XYU9_9GAMM</name>
<dbReference type="PANTHER" id="PTHR45586">
    <property type="entry name" value="TPR REPEAT-CONTAINING PROTEIN PA4667"/>
    <property type="match status" value="1"/>
</dbReference>
<keyword evidence="4" id="KW-0732">Signal</keyword>
<dbReference type="AlphaFoldDB" id="A0A7W7XYU9"/>
<dbReference type="Pfam" id="PF13432">
    <property type="entry name" value="TPR_16"/>
    <property type="match status" value="1"/>
</dbReference>
<evidence type="ECO:0000256" key="1">
    <source>
        <dbReference type="ARBA" id="ARBA00022737"/>
    </source>
</evidence>
<comment type="caution">
    <text evidence="5">The sequence shown here is derived from an EMBL/GenBank/DDBJ whole genome shotgun (WGS) entry which is preliminary data.</text>
</comment>
<feature type="chain" id="PRO_5031518916" evidence="4">
    <location>
        <begin position="22"/>
        <end position="251"/>
    </location>
</feature>
<accession>A0A7W7XYU9</accession>
<dbReference type="InterPro" id="IPR051012">
    <property type="entry name" value="CellSynth/LPSAsmb/PSIAsmb"/>
</dbReference>
<dbReference type="SUPFAM" id="SSF48452">
    <property type="entry name" value="TPR-like"/>
    <property type="match status" value="1"/>
</dbReference>
<dbReference type="InterPro" id="IPR013360">
    <property type="entry name" value="Pilus_4_PilW"/>
</dbReference>
<dbReference type="PROSITE" id="PS51257">
    <property type="entry name" value="PROKAR_LIPOPROTEIN"/>
    <property type="match status" value="1"/>
</dbReference>
<dbReference type="PROSITE" id="PS50005">
    <property type="entry name" value="TPR"/>
    <property type="match status" value="3"/>
</dbReference>
<dbReference type="RefSeq" id="WP_183947513.1">
    <property type="nucleotide sequence ID" value="NZ_JACHHX010000004.1"/>
</dbReference>
<feature type="repeat" description="TPR" evidence="3">
    <location>
        <begin position="35"/>
        <end position="68"/>
    </location>
</feature>
<proteinExistence type="predicted"/>
<organism evidence="5 6">
    <name type="scientific">Rehaibacterium terrae</name>
    <dbReference type="NCBI Taxonomy" id="1341696"/>
    <lineage>
        <taxon>Bacteria</taxon>
        <taxon>Pseudomonadati</taxon>
        <taxon>Pseudomonadota</taxon>
        <taxon>Gammaproteobacteria</taxon>
        <taxon>Lysobacterales</taxon>
        <taxon>Lysobacteraceae</taxon>
        <taxon>Rehaibacterium</taxon>
    </lineage>
</organism>
<feature type="signal peptide" evidence="4">
    <location>
        <begin position="1"/>
        <end position="21"/>
    </location>
</feature>
<dbReference type="Proteomes" id="UP000519004">
    <property type="component" value="Unassembled WGS sequence"/>
</dbReference>
<evidence type="ECO:0000313" key="6">
    <source>
        <dbReference type="Proteomes" id="UP000519004"/>
    </source>
</evidence>
<evidence type="ECO:0000256" key="3">
    <source>
        <dbReference type="PROSITE-ProRule" id="PRU00339"/>
    </source>
</evidence>
<evidence type="ECO:0000313" key="5">
    <source>
        <dbReference type="EMBL" id="MBB5014945.1"/>
    </source>
</evidence>
<keyword evidence="6" id="KW-1185">Reference proteome</keyword>
<keyword evidence="2 3" id="KW-0802">TPR repeat</keyword>
<dbReference type="Gene3D" id="1.25.40.10">
    <property type="entry name" value="Tetratricopeptide repeat domain"/>
    <property type="match status" value="1"/>
</dbReference>
<dbReference type="PANTHER" id="PTHR45586:SF1">
    <property type="entry name" value="LIPOPOLYSACCHARIDE ASSEMBLY PROTEIN B"/>
    <property type="match status" value="1"/>
</dbReference>
<dbReference type="InterPro" id="IPR019734">
    <property type="entry name" value="TPR_rpt"/>
</dbReference>
<keyword evidence="1" id="KW-0677">Repeat</keyword>
<dbReference type="NCBIfam" id="TIGR02521">
    <property type="entry name" value="type_IV_pilW"/>
    <property type="match status" value="1"/>
</dbReference>
<protein>
    <submittedName>
        <fullName evidence="5">Type IV pilus assembly protein PilF</fullName>
    </submittedName>
</protein>
<evidence type="ECO:0000256" key="4">
    <source>
        <dbReference type="SAM" id="SignalP"/>
    </source>
</evidence>
<feature type="repeat" description="TPR" evidence="3">
    <location>
        <begin position="139"/>
        <end position="172"/>
    </location>
</feature>
<gene>
    <name evidence="5" type="ORF">HNQ58_000822</name>
</gene>
<dbReference type="InterPro" id="IPR011990">
    <property type="entry name" value="TPR-like_helical_dom_sf"/>
</dbReference>
<sequence length="251" mass="27473">MRLRDLSMLALAALLAGCAGGGARPGASDERARLAMQNVAMGQQYLEQGMHEIALQRLQEALRHDPRSADAHSLLGVLYERIGRAALAEEHYGRSVRLAPERGAILNNYGAWLCRNGRPAEAGEWFVRALDDPFYRTPVAALANAGNCALLAGRLDQAEEFFRRVLEIDPGHLDSLHQLTVLSYARGDLLRARAFSQRRLAGGPPDPGALELAARIEDGLGDNAAANRYRARLRAEFPDYRPTSPDSPRTP</sequence>
<dbReference type="SMART" id="SM00028">
    <property type="entry name" value="TPR"/>
    <property type="match status" value="3"/>
</dbReference>
<dbReference type="EMBL" id="JACHHX010000004">
    <property type="protein sequence ID" value="MBB5014945.1"/>
    <property type="molecule type" value="Genomic_DNA"/>
</dbReference>
<reference evidence="5 6" key="1">
    <citation type="submission" date="2020-08" db="EMBL/GenBank/DDBJ databases">
        <title>Genomic Encyclopedia of Type Strains, Phase IV (KMG-IV): sequencing the most valuable type-strain genomes for metagenomic binning, comparative biology and taxonomic classification.</title>
        <authorList>
            <person name="Goeker M."/>
        </authorList>
    </citation>
    <scope>NUCLEOTIDE SEQUENCE [LARGE SCALE GENOMIC DNA]</scope>
    <source>
        <strain evidence="5 6">DSM 25897</strain>
    </source>
</reference>
<dbReference type="Pfam" id="PF00515">
    <property type="entry name" value="TPR_1"/>
    <property type="match status" value="1"/>
</dbReference>